<protein>
    <submittedName>
        <fullName evidence="2">Uncharacterized protein</fullName>
    </submittedName>
</protein>
<accession>A0A3M7STF5</accession>
<feature type="region of interest" description="Disordered" evidence="1">
    <location>
        <begin position="81"/>
        <end position="102"/>
    </location>
</feature>
<proteinExistence type="predicted"/>
<gene>
    <name evidence="2" type="ORF">BpHYR1_023653</name>
</gene>
<reference evidence="2 3" key="1">
    <citation type="journal article" date="2018" name="Sci. Rep.">
        <title>Genomic signatures of local adaptation to the degree of environmental predictability in rotifers.</title>
        <authorList>
            <person name="Franch-Gras L."/>
            <person name="Hahn C."/>
            <person name="Garcia-Roger E.M."/>
            <person name="Carmona M.J."/>
            <person name="Serra M."/>
            <person name="Gomez A."/>
        </authorList>
    </citation>
    <scope>NUCLEOTIDE SEQUENCE [LARGE SCALE GENOMIC DNA]</scope>
    <source>
        <strain evidence="2">HYR1</strain>
    </source>
</reference>
<comment type="caution">
    <text evidence="2">The sequence shown here is derived from an EMBL/GenBank/DDBJ whole genome shotgun (WGS) entry which is preliminary data.</text>
</comment>
<name>A0A3M7STF5_BRAPC</name>
<dbReference type="Proteomes" id="UP000276133">
    <property type="component" value="Unassembled WGS sequence"/>
</dbReference>
<organism evidence="2 3">
    <name type="scientific">Brachionus plicatilis</name>
    <name type="common">Marine rotifer</name>
    <name type="synonym">Brachionus muelleri</name>
    <dbReference type="NCBI Taxonomy" id="10195"/>
    <lineage>
        <taxon>Eukaryota</taxon>
        <taxon>Metazoa</taxon>
        <taxon>Spiralia</taxon>
        <taxon>Gnathifera</taxon>
        <taxon>Rotifera</taxon>
        <taxon>Eurotatoria</taxon>
        <taxon>Monogononta</taxon>
        <taxon>Pseudotrocha</taxon>
        <taxon>Ploima</taxon>
        <taxon>Brachionidae</taxon>
        <taxon>Brachionus</taxon>
    </lineage>
</organism>
<keyword evidence="3" id="KW-1185">Reference proteome</keyword>
<evidence type="ECO:0000256" key="1">
    <source>
        <dbReference type="SAM" id="MobiDB-lite"/>
    </source>
</evidence>
<evidence type="ECO:0000313" key="3">
    <source>
        <dbReference type="Proteomes" id="UP000276133"/>
    </source>
</evidence>
<sequence>MQLLTIKDIRRRDIGFEIFLIGIVLTNTYHNWKKIRCSCMSCPKHYMPKHVIGIAERIALFEFQANVKSIPIGQKRRLGRTKVSANGLERQPSEAVSDSSDEDAYEDYLDIPVNQQTNIQIDNTTEIIYENEEEEKINHICWCRHNSTQTAALNNNQNDADHVHESRKKIRKIRVELYLKKIKEPFMFWKITLRRTTSSSHS</sequence>
<dbReference type="EMBL" id="REGN01000795">
    <property type="protein sequence ID" value="RNA39026.1"/>
    <property type="molecule type" value="Genomic_DNA"/>
</dbReference>
<evidence type="ECO:0000313" key="2">
    <source>
        <dbReference type="EMBL" id="RNA39026.1"/>
    </source>
</evidence>
<dbReference type="AlphaFoldDB" id="A0A3M7STF5"/>